<dbReference type="AlphaFoldDB" id="A0AAN8HI02"/>
<comment type="caution">
    <text evidence="1">The sequence shown here is derived from an EMBL/GenBank/DDBJ whole genome shotgun (WGS) entry which is preliminary data.</text>
</comment>
<reference evidence="1 2" key="1">
    <citation type="journal article" date="2023" name="Mol. Biol. Evol.">
        <title>Genomics of Secondarily Temperate Adaptation in the Only Non-Antarctic Icefish.</title>
        <authorList>
            <person name="Rivera-Colon A.G."/>
            <person name="Rayamajhi N."/>
            <person name="Minhas B.F."/>
            <person name="Madrigal G."/>
            <person name="Bilyk K.T."/>
            <person name="Yoon V."/>
            <person name="Hune M."/>
            <person name="Gregory S."/>
            <person name="Cheng C.H.C."/>
            <person name="Catchen J.M."/>
        </authorList>
    </citation>
    <scope>NUCLEOTIDE SEQUENCE [LARGE SCALE GENOMIC DNA]</scope>
    <source>
        <strain evidence="1">JC2023a</strain>
    </source>
</reference>
<protein>
    <submittedName>
        <fullName evidence="1">Uncharacterized protein</fullName>
    </submittedName>
</protein>
<keyword evidence="2" id="KW-1185">Reference proteome</keyword>
<name>A0AAN8HI02_9TELE</name>
<gene>
    <name evidence="1" type="ORF">CesoFtcFv8_001527</name>
</gene>
<evidence type="ECO:0000313" key="2">
    <source>
        <dbReference type="Proteomes" id="UP001335648"/>
    </source>
</evidence>
<accession>A0AAN8HI02</accession>
<sequence length="72" mass="7247">MLGVGYSVWAGQGGAGWVLAAGGCWNGQAGGLGRRMGEGETVLLDLGMLWGSAGAVGRQLVVCLGWLVGIGW</sequence>
<dbReference type="Proteomes" id="UP001335648">
    <property type="component" value="Unassembled WGS sequence"/>
</dbReference>
<organism evidence="1 2">
    <name type="scientific">Champsocephalus esox</name>
    <name type="common">pike icefish</name>
    <dbReference type="NCBI Taxonomy" id="159716"/>
    <lineage>
        <taxon>Eukaryota</taxon>
        <taxon>Metazoa</taxon>
        <taxon>Chordata</taxon>
        <taxon>Craniata</taxon>
        <taxon>Vertebrata</taxon>
        <taxon>Euteleostomi</taxon>
        <taxon>Actinopterygii</taxon>
        <taxon>Neopterygii</taxon>
        <taxon>Teleostei</taxon>
        <taxon>Neoteleostei</taxon>
        <taxon>Acanthomorphata</taxon>
        <taxon>Eupercaria</taxon>
        <taxon>Perciformes</taxon>
        <taxon>Notothenioidei</taxon>
        <taxon>Channichthyidae</taxon>
        <taxon>Champsocephalus</taxon>
    </lineage>
</organism>
<dbReference type="EMBL" id="JAULUE010002046">
    <property type="protein sequence ID" value="KAK5915983.1"/>
    <property type="molecule type" value="Genomic_DNA"/>
</dbReference>
<proteinExistence type="predicted"/>
<evidence type="ECO:0000313" key="1">
    <source>
        <dbReference type="EMBL" id="KAK5915983.1"/>
    </source>
</evidence>